<dbReference type="InterPro" id="IPR036909">
    <property type="entry name" value="Cyt_c-like_dom_sf"/>
</dbReference>
<dbReference type="AlphaFoldDB" id="A0A2U2MXG7"/>
<dbReference type="Proteomes" id="UP000245474">
    <property type="component" value="Unassembled WGS sequence"/>
</dbReference>
<keyword evidence="1" id="KW-0732">Signal</keyword>
<accession>A0A2U2MXG7</accession>
<comment type="caution">
    <text evidence="2">The sequence shown here is derived from an EMBL/GenBank/DDBJ whole genome shotgun (WGS) entry which is preliminary data.</text>
</comment>
<name>A0A2U2MXG7_9GAMM</name>
<feature type="chain" id="PRO_5015657366" evidence="1">
    <location>
        <begin position="17"/>
        <end position="104"/>
    </location>
</feature>
<dbReference type="EMBL" id="QFFI01000031">
    <property type="protein sequence ID" value="PWG61567.1"/>
    <property type="molecule type" value="Genomic_DNA"/>
</dbReference>
<dbReference type="GO" id="GO:0009055">
    <property type="term" value="F:electron transfer activity"/>
    <property type="evidence" value="ECO:0007669"/>
    <property type="project" value="InterPro"/>
</dbReference>
<gene>
    <name evidence="2" type="ORF">DEM34_15800</name>
</gene>
<evidence type="ECO:0000313" key="3">
    <source>
        <dbReference type="Proteomes" id="UP000245474"/>
    </source>
</evidence>
<feature type="signal peptide" evidence="1">
    <location>
        <begin position="1"/>
        <end position="16"/>
    </location>
</feature>
<evidence type="ECO:0000256" key="1">
    <source>
        <dbReference type="SAM" id="SignalP"/>
    </source>
</evidence>
<dbReference type="SUPFAM" id="SSF46626">
    <property type="entry name" value="Cytochrome c"/>
    <property type="match status" value="1"/>
</dbReference>
<protein>
    <submittedName>
        <fullName evidence="2">Aldehyde dehydrogenase</fullName>
    </submittedName>
</protein>
<reference evidence="2 3" key="1">
    <citation type="submission" date="2018-05" db="EMBL/GenBank/DDBJ databases">
        <title>Spiribacter halobius sp. nov., a moderately halophilic bacterium isolated from marine solar saltern.</title>
        <authorList>
            <person name="Zheng W.-S."/>
            <person name="Lu D.-C."/>
            <person name="Du Z.-J."/>
        </authorList>
    </citation>
    <scope>NUCLEOTIDE SEQUENCE [LARGE SCALE GENOMIC DNA]</scope>
    <source>
        <strain evidence="2 3">E85</strain>
    </source>
</reference>
<proteinExistence type="predicted"/>
<keyword evidence="3" id="KW-1185">Reference proteome</keyword>
<organism evidence="2 3">
    <name type="scientific">Sediminicurvatus halobius</name>
    <dbReference type="NCBI Taxonomy" id="2182432"/>
    <lineage>
        <taxon>Bacteria</taxon>
        <taxon>Pseudomonadati</taxon>
        <taxon>Pseudomonadota</taxon>
        <taxon>Gammaproteobacteria</taxon>
        <taxon>Chromatiales</taxon>
        <taxon>Ectothiorhodospiraceae</taxon>
        <taxon>Sediminicurvatus</taxon>
    </lineage>
</organism>
<dbReference type="GO" id="GO:0020037">
    <property type="term" value="F:heme binding"/>
    <property type="evidence" value="ECO:0007669"/>
    <property type="project" value="InterPro"/>
</dbReference>
<sequence length="104" mass="11077">MLAGLAALLLALPASAQDAGPLPPGEGRTLVRALCSACHSIRLVTQQGKSRERWDSTLDWMVEEQGMMEPGPENREVILDYLAEHFGEDAAGSTGGGAMSPWNN</sequence>
<dbReference type="Gene3D" id="1.10.760.10">
    <property type="entry name" value="Cytochrome c-like domain"/>
    <property type="match status" value="1"/>
</dbReference>
<evidence type="ECO:0000313" key="2">
    <source>
        <dbReference type="EMBL" id="PWG61567.1"/>
    </source>
</evidence>